<protein>
    <recommendedName>
        <fullName evidence="6">Zn(2)-C6 fungal-type domain-containing protein</fullName>
    </recommendedName>
</protein>
<dbReference type="PANTHER" id="PTHR47424">
    <property type="entry name" value="REGULATORY PROTEIN GAL4"/>
    <property type="match status" value="1"/>
</dbReference>
<gene>
    <name evidence="7" type="ORF">BU24DRAFT_411825</name>
</gene>
<dbReference type="CDD" id="cd00067">
    <property type="entry name" value="GAL4"/>
    <property type="match status" value="1"/>
</dbReference>
<dbReference type="GO" id="GO:0000978">
    <property type="term" value="F:RNA polymerase II cis-regulatory region sequence-specific DNA binding"/>
    <property type="evidence" value="ECO:0007669"/>
    <property type="project" value="TreeGrafter"/>
</dbReference>
<dbReference type="SUPFAM" id="SSF57701">
    <property type="entry name" value="Zn2/Cys6 DNA-binding domain"/>
    <property type="match status" value="1"/>
</dbReference>
<dbReference type="Pfam" id="PF04082">
    <property type="entry name" value="Fungal_trans"/>
    <property type="match status" value="1"/>
</dbReference>
<keyword evidence="8" id="KW-1185">Reference proteome</keyword>
<feature type="compositionally biased region" description="Low complexity" evidence="5">
    <location>
        <begin position="65"/>
        <end position="76"/>
    </location>
</feature>
<dbReference type="Proteomes" id="UP000799778">
    <property type="component" value="Unassembled WGS sequence"/>
</dbReference>
<feature type="compositionally biased region" description="Polar residues" evidence="5">
    <location>
        <begin position="77"/>
        <end position="97"/>
    </location>
</feature>
<accession>A0A6A5XJF5</accession>
<sequence length="722" mass="80344">MPRPKVTEARRQRVAKACIPCQEGKYKCDATMPCAQCAKRGRSESCEYSSLERSYGRHRRRIPKPLSSQQSPTLLSHESTLSAPPSNHSGQSPNLNSNVSKATVLEVNAPAVPQTLYDTRGRVVYLGESAAPAFVRQLQNLLEIEIGASADAGDPSKVTAIEEFPPEETEVLTTEDISNFDDLQELVDVYFTASCGILDIIDRHQVDKLLSSWRDGTLSDPGQTAVLLLIIAYAAQSRSGSPLDLKLTQYYYHHGRQIALLKLTEEPSIETVQTFVLISLYMLACSQRNGSFLNLGIAVSAAKSLGIHRDDINSTFPEDSQLRTRIWRSLRYQDLFFCGMMGRTPLTMTMDSTCGKPLDASIDPNNDRNQQLALMEAAKAFSILERIIDEIYTKGSPSLQHLEVIGQELQTSTSNIPPELRTVENPERPTQREVIRNTYVACSYYFSMMLLTRPFLLAVIRRQYEEASDMVVDRSQLDKNKTQDGTDIDQGALTSIESALHTIQLVHELLTANMLLGNMVLVIAWVFVASVTLCSAHAGRLGRMSDNEQAIQQAEAILKYFAKHTRQGRRYGRILQKLYSSARDYVKAIENKERHARSISMPELFSLSHVPRGQPTPPAHVPHDSHVKEDVEHQTDVAVIAPPGDPLYGNEYNLKSAHQESADTSCWMPPTTDNQWLTDSASIVNIIDLFTDSSYGSTGESMVGTAGPRANDQPGDYFNTPW</sequence>
<evidence type="ECO:0000256" key="3">
    <source>
        <dbReference type="ARBA" id="ARBA00023163"/>
    </source>
</evidence>
<evidence type="ECO:0000259" key="6">
    <source>
        <dbReference type="PROSITE" id="PS50048"/>
    </source>
</evidence>
<dbReference type="InterPro" id="IPR036864">
    <property type="entry name" value="Zn2-C6_fun-type_DNA-bd_sf"/>
</dbReference>
<dbReference type="PANTHER" id="PTHR47424:SF9">
    <property type="entry name" value="TAH-2"/>
    <property type="match status" value="1"/>
</dbReference>
<dbReference type="GO" id="GO:0000981">
    <property type="term" value="F:DNA-binding transcription factor activity, RNA polymerase II-specific"/>
    <property type="evidence" value="ECO:0007669"/>
    <property type="project" value="InterPro"/>
</dbReference>
<keyword evidence="2" id="KW-0805">Transcription regulation</keyword>
<dbReference type="InterPro" id="IPR007219">
    <property type="entry name" value="XnlR_reg_dom"/>
</dbReference>
<dbReference type="GO" id="GO:0008270">
    <property type="term" value="F:zinc ion binding"/>
    <property type="evidence" value="ECO:0007669"/>
    <property type="project" value="InterPro"/>
</dbReference>
<evidence type="ECO:0000256" key="1">
    <source>
        <dbReference type="ARBA" id="ARBA00022723"/>
    </source>
</evidence>
<feature type="domain" description="Zn(2)-C6 fungal-type" evidence="6">
    <location>
        <begin position="17"/>
        <end position="48"/>
    </location>
</feature>
<dbReference type="GO" id="GO:0005634">
    <property type="term" value="C:nucleus"/>
    <property type="evidence" value="ECO:0007669"/>
    <property type="project" value="TreeGrafter"/>
</dbReference>
<dbReference type="Pfam" id="PF00172">
    <property type="entry name" value="Zn_clus"/>
    <property type="match status" value="1"/>
</dbReference>
<dbReference type="RefSeq" id="XP_033380793.1">
    <property type="nucleotide sequence ID" value="XM_033526066.1"/>
</dbReference>
<feature type="region of interest" description="Disordered" evidence="5">
    <location>
        <begin position="700"/>
        <end position="722"/>
    </location>
</feature>
<dbReference type="OrthoDB" id="47007at2759"/>
<feature type="region of interest" description="Disordered" evidence="5">
    <location>
        <begin position="48"/>
        <end position="97"/>
    </location>
</feature>
<name>A0A6A5XJF5_9PLEO</name>
<keyword evidence="3" id="KW-0804">Transcription</keyword>
<keyword evidence="1" id="KW-0479">Metal-binding</keyword>
<dbReference type="InterPro" id="IPR051127">
    <property type="entry name" value="Fungal_SecMet_Regulators"/>
</dbReference>
<evidence type="ECO:0000256" key="2">
    <source>
        <dbReference type="ARBA" id="ARBA00023015"/>
    </source>
</evidence>
<dbReference type="PROSITE" id="PS50048">
    <property type="entry name" value="ZN2_CY6_FUNGAL_2"/>
    <property type="match status" value="1"/>
</dbReference>
<evidence type="ECO:0000256" key="5">
    <source>
        <dbReference type="SAM" id="MobiDB-lite"/>
    </source>
</evidence>
<organism evidence="7 8">
    <name type="scientific">Aaosphaeria arxii CBS 175.79</name>
    <dbReference type="NCBI Taxonomy" id="1450172"/>
    <lineage>
        <taxon>Eukaryota</taxon>
        <taxon>Fungi</taxon>
        <taxon>Dikarya</taxon>
        <taxon>Ascomycota</taxon>
        <taxon>Pezizomycotina</taxon>
        <taxon>Dothideomycetes</taxon>
        <taxon>Pleosporomycetidae</taxon>
        <taxon>Pleosporales</taxon>
        <taxon>Pleosporales incertae sedis</taxon>
        <taxon>Aaosphaeria</taxon>
    </lineage>
</organism>
<dbReference type="InterPro" id="IPR001138">
    <property type="entry name" value="Zn2Cys6_DnaBD"/>
</dbReference>
<proteinExistence type="predicted"/>
<keyword evidence="4" id="KW-0539">Nucleus</keyword>
<dbReference type="GeneID" id="54283463"/>
<reference evidence="7" key="1">
    <citation type="journal article" date="2020" name="Stud. Mycol.">
        <title>101 Dothideomycetes genomes: a test case for predicting lifestyles and emergence of pathogens.</title>
        <authorList>
            <person name="Haridas S."/>
            <person name="Albert R."/>
            <person name="Binder M."/>
            <person name="Bloem J."/>
            <person name="Labutti K."/>
            <person name="Salamov A."/>
            <person name="Andreopoulos B."/>
            <person name="Baker S."/>
            <person name="Barry K."/>
            <person name="Bills G."/>
            <person name="Bluhm B."/>
            <person name="Cannon C."/>
            <person name="Castanera R."/>
            <person name="Culley D."/>
            <person name="Daum C."/>
            <person name="Ezra D."/>
            <person name="Gonzalez J."/>
            <person name="Henrissat B."/>
            <person name="Kuo A."/>
            <person name="Liang C."/>
            <person name="Lipzen A."/>
            <person name="Lutzoni F."/>
            <person name="Magnuson J."/>
            <person name="Mondo S."/>
            <person name="Nolan M."/>
            <person name="Ohm R."/>
            <person name="Pangilinan J."/>
            <person name="Park H.-J."/>
            <person name="Ramirez L."/>
            <person name="Alfaro M."/>
            <person name="Sun H."/>
            <person name="Tritt A."/>
            <person name="Yoshinaga Y."/>
            <person name="Zwiers L.-H."/>
            <person name="Turgeon B."/>
            <person name="Goodwin S."/>
            <person name="Spatafora J."/>
            <person name="Crous P."/>
            <person name="Grigoriev I."/>
        </authorList>
    </citation>
    <scope>NUCLEOTIDE SEQUENCE</scope>
    <source>
        <strain evidence="7">CBS 175.79</strain>
    </source>
</reference>
<evidence type="ECO:0000256" key="4">
    <source>
        <dbReference type="ARBA" id="ARBA00023242"/>
    </source>
</evidence>
<dbReference type="EMBL" id="ML978072">
    <property type="protein sequence ID" value="KAF2012454.1"/>
    <property type="molecule type" value="Genomic_DNA"/>
</dbReference>
<dbReference type="SMART" id="SM00906">
    <property type="entry name" value="Fungal_trans"/>
    <property type="match status" value="1"/>
</dbReference>
<dbReference type="SMART" id="SM00066">
    <property type="entry name" value="GAL4"/>
    <property type="match status" value="1"/>
</dbReference>
<dbReference type="GO" id="GO:0006351">
    <property type="term" value="P:DNA-templated transcription"/>
    <property type="evidence" value="ECO:0007669"/>
    <property type="project" value="InterPro"/>
</dbReference>
<dbReference type="GO" id="GO:0000435">
    <property type="term" value="P:positive regulation of transcription from RNA polymerase II promoter by galactose"/>
    <property type="evidence" value="ECO:0007669"/>
    <property type="project" value="TreeGrafter"/>
</dbReference>
<dbReference type="AlphaFoldDB" id="A0A6A5XJF5"/>
<dbReference type="CDD" id="cd12148">
    <property type="entry name" value="fungal_TF_MHR"/>
    <property type="match status" value="1"/>
</dbReference>
<evidence type="ECO:0000313" key="7">
    <source>
        <dbReference type="EMBL" id="KAF2012454.1"/>
    </source>
</evidence>
<evidence type="ECO:0000313" key="8">
    <source>
        <dbReference type="Proteomes" id="UP000799778"/>
    </source>
</evidence>
<dbReference type="Gene3D" id="4.10.240.10">
    <property type="entry name" value="Zn(2)-C6 fungal-type DNA-binding domain"/>
    <property type="match status" value="1"/>
</dbReference>